<feature type="region of interest" description="Disordered" evidence="1">
    <location>
        <begin position="60"/>
        <end position="122"/>
    </location>
</feature>
<feature type="region of interest" description="Disordered" evidence="1">
    <location>
        <begin position="304"/>
        <end position="326"/>
    </location>
</feature>
<evidence type="ECO:0000313" key="4">
    <source>
        <dbReference type="Proteomes" id="UP000324632"/>
    </source>
</evidence>
<dbReference type="InterPro" id="IPR013087">
    <property type="entry name" value="Znf_C2H2_type"/>
</dbReference>
<dbReference type="Gene3D" id="3.30.160.60">
    <property type="entry name" value="Classic Zinc Finger"/>
    <property type="match status" value="1"/>
</dbReference>
<feature type="compositionally biased region" description="Polar residues" evidence="1">
    <location>
        <begin position="186"/>
        <end position="196"/>
    </location>
</feature>
<name>A0A5A9PP37_9TELE</name>
<evidence type="ECO:0000313" key="3">
    <source>
        <dbReference type="EMBL" id="KAA0723575.1"/>
    </source>
</evidence>
<organism evidence="3 4">
    <name type="scientific">Triplophysa tibetana</name>
    <dbReference type="NCBI Taxonomy" id="1572043"/>
    <lineage>
        <taxon>Eukaryota</taxon>
        <taxon>Metazoa</taxon>
        <taxon>Chordata</taxon>
        <taxon>Craniata</taxon>
        <taxon>Vertebrata</taxon>
        <taxon>Euteleostomi</taxon>
        <taxon>Actinopterygii</taxon>
        <taxon>Neopterygii</taxon>
        <taxon>Teleostei</taxon>
        <taxon>Ostariophysi</taxon>
        <taxon>Cypriniformes</taxon>
        <taxon>Nemacheilidae</taxon>
        <taxon>Triplophysa</taxon>
    </lineage>
</organism>
<dbReference type="SMART" id="SM00355">
    <property type="entry name" value="ZnF_C2H2"/>
    <property type="match status" value="1"/>
</dbReference>
<evidence type="ECO:0000259" key="2">
    <source>
        <dbReference type="SMART" id="SM00355"/>
    </source>
</evidence>
<accession>A0A5A9PP37</accession>
<evidence type="ECO:0000256" key="1">
    <source>
        <dbReference type="SAM" id="MobiDB-lite"/>
    </source>
</evidence>
<keyword evidence="4" id="KW-1185">Reference proteome</keyword>
<feature type="domain" description="C2H2-type" evidence="2">
    <location>
        <begin position="16"/>
        <end position="39"/>
    </location>
</feature>
<dbReference type="EMBL" id="SOYY01000003">
    <property type="protein sequence ID" value="KAA0723575.1"/>
    <property type="molecule type" value="Genomic_DNA"/>
</dbReference>
<dbReference type="SUPFAM" id="SSF57667">
    <property type="entry name" value="beta-beta-alpha zinc fingers"/>
    <property type="match status" value="1"/>
</dbReference>
<dbReference type="FunFam" id="3.30.160.60:FF:001673">
    <property type="entry name" value="Zinc finger protein 536"/>
    <property type="match status" value="1"/>
</dbReference>
<protein>
    <recommendedName>
        <fullName evidence="2">C2H2-type domain-containing protein</fullName>
    </recommendedName>
</protein>
<sequence length="492" mass="55442">MLLSLEYTGHGGQRPFQCQYCPYSASQKGNLKTHVLCVHRMPFDNSQYPDRRFKRSRIDSDVTGSSEDGNPLSLAQGITAEEKRSAATIPRQLEGKERRRGDVERTLHEHDTTSGHLPTTDVQGWSQRTEGCGSCLFEGADVNACTCLEVLSVYFLNRASSSKRTRWSHHSERSSSLTQIPDGRQASASCGSDNQRSVKAVNIQQTKRIEHITHRLQSLMMSGHILTPKCKKKLSMLLSEGVSWPGAPLQMLAVALSALTNDVIDGQNKKEHTHSPIYTLMFRRCECALCLMRDVVSVSPHNVAAEGDWSPRDAPQRAGRLGLSSPHQRSNLLPHLKRDVFVISSSSDSDRTLLVVFQYAKSVSNKQGLRGYQLQRQHERDVYQLADLVHLHGHGTAIPLSQLKESTFAQCGLERHTKREKNAERETEKRWSSDCWANVQRRKNTEGNKAVLAHFVIMYITDGYNAKQFRFDSCMPRKTFLQLGSHFVQATR</sequence>
<feature type="region of interest" description="Disordered" evidence="1">
    <location>
        <begin position="165"/>
        <end position="196"/>
    </location>
</feature>
<dbReference type="AlphaFoldDB" id="A0A5A9PP37"/>
<feature type="compositionally biased region" description="Basic and acidic residues" evidence="1">
    <location>
        <begin position="93"/>
        <end position="113"/>
    </location>
</feature>
<comment type="caution">
    <text evidence="3">The sequence shown here is derived from an EMBL/GenBank/DDBJ whole genome shotgun (WGS) entry which is preliminary data.</text>
</comment>
<dbReference type="InterPro" id="IPR036236">
    <property type="entry name" value="Znf_C2H2_sf"/>
</dbReference>
<reference evidence="3 4" key="1">
    <citation type="journal article" date="2019" name="Mol. Ecol. Resour.">
        <title>Chromosome-level genome assembly of Triplophysa tibetana, a fish adapted to the harsh high-altitude environment of the Tibetan Plateau.</title>
        <authorList>
            <person name="Yang X."/>
            <person name="Liu H."/>
            <person name="Ma Z."/>
            <person name="Zou Y."/>
            <person name="Zou M."/>
            <person name="Mao Y."/>
            <person name="Li X."/>
            <person name="Wang H."/>
            <person name="Chen T."/>
            <person name="Wang W."/>
            <person name="Yang R."/>
        </authorList>
    </citation>
    <scope>NUCLEOTIDE SEQUENCE [LARGE SCALE GENOMIC DNA]</scope>
    <source>
        <strain evidence="3">TTIB1903HZAU</strain>
        <tissue evidence="3">Muscle</tissue>
    </source>
</reference>
<dbReference type="Proteomes" id="UP000324632">
    <property type="component" value="Chromosome 3"/>
</dbReference>
<proteinExistence type="predicted"/>
<gene>
    <name evidence="3" type="ORF">E1301_Tti003310</name>
</gene>